<dbReference type="PANTHER" id="PTHR30096">
    <property type="entry name" value="4,5-DOPA DIOXYGENASE EXTRADIOL-LIKE PROTEIN"/>
    <property type="match status" value="1"/>
</dbReference>
<sequence>MTPAPCLFISHGSPMFALEPGLLGANLRALGESLADVVAVLVVSPHWQTRGLRVGSSPAPETLHDFSGFPAPLYALQYPAPGAPRWAQEAATLLAQAGFDAGLDERHGLDHGAWVPLRHLFPKADKPVFQVSLPHDIDAAGALRLGRALAALRRRGVLIVGSGSLTHNLYEFRQHVRDPEYAQEFADWVRGAVEARDVAALVDYRRRAPHAARAHPSEDHYLPLLVAAGASDARDATRLIEGGMTYEVLSMDSFAFGLPGADSSAPLR</sequence>
<dbReference type="HOGENOM" id="CLU_046582_2_1_4"/>
<name>Q3SJY2_THIDA</name>
<dbReference type="eggNOG" id="COG3384">
    <property type="taxonomic scope" value="Bacteria"/>
</dbReference>
<evidence type="ECO:0000259" key="6">
    <source>
        <dbReference type="Pfam" id="PF02900"/>
    </source>
</evidence>
<dbReference type="GO" id="GO:0016702">
    <property type="term" value="F:oxidoreductase activity, acting on single donors with incorporation of molecular oxygen, incorporation of two atoms of oxygen"/>
    <property type="evidence" value="ECO:0007669"/>
    <property type="project" value="UniProtKB-ARBA"/>
</dbReference>
<evidence type="ECO:0000256" key="4">
    <source>
        <dbReference type="ARBA" id="ARBA00022833"/>
    </source>
</evidence>
<dbReference type="EMBL" id="CP000116">
    <property type="protein sequence ID" value="AAZ97017.1"/>
    <property type="molecule type" value="Genomic_DNA"/>
</dbReference>
<evidence type="ECO:0000256" key="2">
    <source>
        <dbReference type="ARBA" id="ARBA00007581"/>
    </source>
</evidence>
<organism evidence="7 8">
    <name type="scientific">Thiobacillus denitrificans (strain ATCC 25259 / T1)</name>
    <dbReference type="NCBI Taxonomy" id="292415"/>
    <lineage>
        <taxon>Bacteria</taxon>
        <taxon>Pseudomonadati</taxon>
        <taxon>Pseudomonadota</taxon>
        <taxon>Betaproteobacteria</taxon>
        <taxon>Nitrosomonadales</taxon>
        <taxon>Thiobacillaceae</taxon>
        <taxon>Thiobacillus</taxon>
    </lineage>
</organism>
<dbReference type="Pfam" id="PF02900">
    <property type="entry name" value="LigB"/>
    <property type="match status" value="1"/>
</dbReference>
<dbReference type="RefSeq" id="WP_011311576.1">
    <property type="nucleotide sequence ID" value="NC_007404.1"/>
</dbReference>
<keyword evidence="3" id="KW-0479">Metal-binding</keyword>
<dbReference type="KEGG" id="tbd:Tbd_1064"/>
<evidence type="ECO:0000256" key="1">
    <source>
        <dbReference type="ARBA" id="ARBA00001947"/>
    </source>
</evidence>
<comment type="similarity">
    <text evidence="2">Belongs to the DODA-type extradiol aromatic ring-opening dioxygenase family.</text>
</comment>
<dbReference type="PANTHER" id="PTHR30096:SF0">
    <property type="entry name" value="4,5-DOPA DIOXYGENASE EXTRADIOL-LIKE PROTEIN"/>
    <property type="match status" value="1"/>
</dbReference>
<gene>
    <name evidence="7" type="ordered locus">Tbd_1064</name>
</gene>
<keyword evidence="5" id="KW-0560">Oxidoreductase</keyword>
<dbReference type="PIRSF" id="PIRSF006157">
    <property type="entry name" value="Doxgns_DODA"/>
    <property type="match status" value="1"/>
</dbReference>
<dbReference type="GO" id="GO:0008270">
    <property type="term" value="F:zinc ion binding"/>
    <property type="evidence" value="ECO:0007669"/>
    <property type="project" value="InterPro"/>
</dbReference>
<keyword evidence="8" id="KW-1185">Reference proteome</keyword>
<dbReference type="Gene3D" id="3.40.830.10">
    <property type="entry name" value="LigB-like"/>
    <property type="match status" value="1"/>
</dbReference>
<evidence type="ECO:0000313" key="7">
    <source>
        <dbReference type="EMBL" id="AAZ97017.1"/>
    </source>
</evidence>
<evidence type="ECO:0000313" key="8">
    <source>
        <dbReference type="Proteomes" id="UP000008291"/>
    </source>
</evidence>
<comment type="cofactor">
    <cofactor evidence="1">
        <name>Zn(2+)</name>
        <dbReference type="ChEBI" id="CHEBI:29105"/>
    </cofactor>
</comment>
<protein>
    <recommendedName>
        <fullName evidence="6">Extradiol ring-cleavage dioxygenase class III enzyme subunit B domain-containing protein</fullName>
    </recommendedName>
</protein>
<dbReference type="STRING" id="292415.Tbd_1064"/>
<dbReference type="Proteomes" id="UP000008291">
    <property type="component" value="Chromosome"/>
</dbReference>
<dbReference type="InterPro" id="IPR014436">
    <property type="entry name" value="Extradiol_dOase_DODA"/>
</dbReference>
<feature type="domain" description="Extradiol ring-cleavage dioxygenase class III enzyme subunit B" evidence="6">
    <location>
        <begin position="36"/>
        <end position="245"/>
    </location>
</feature>
<reference evidence="7 8" key="1">
    <citation type="journal article" date="2006" name="J. Bacteriol.">
        <title>The genome sequence of the obligately chemolithoautotrophic, facultatively anaerobic bacterium Thiobacillus denitrificans.</title>
        <authorList>
            <person name="Beller H.R."/>
            <person name="Chain P.S."/>
            <person name="Letain T.E."/>
            <person name="Chakicherla A."/>
            <person name="Larimer F.W."/>
            <person name="Richardson P.M."/>
            <person name="Coleman M.A."/>
            <person name="Wood A.P."/>
            <person name="Kelly D.P."/>
        </authorList>
    </citation>
    <scope>NUCLEOTIDE SEQUENCE [LARGE SCALE GENOMIC DNA]</scope>
    <source>
        <strain evidence="7 8">ATCC 25259</strain>
    </source>
</reference>
<evidence type="ECO:0000256" key="5">
    <source>
        <dbReference type="ARBA" id="ARBA00023002"/>
    </source>
</evidence>
<proteinExistence type="inferred from homology"/>
<accession>Q3SJY2</accession>
<dbReference type="GO" id="GO:0008198">
    <property type="term" value="F:ferrous iron binding"/>
    <property type="evidence" value="ECO:0007669"/>
    <property type="project" value="InterPro"/>
</dbReference>
<evidence type="ECO:0000256" key="3">
    <source>
        <dbReference type="ARBA" id="ARBA00022723"/>
    </source>
</evidence>
<dbReference type="SUPFAM" id="SSF53213">
    <property type="entry name" value="LigB-like"/>
    <property type="match status" value="1"/>
</dbReference>
<dbReference type="CDD" id="cd07363">
    <property type="entry name" value="45_DOPA_Dioxygenase"/>
    <property type="match status" value="1"/>
</dbReference>
<keyword evidence="4" id="KW-0862">Zinc</keyword>
<dbReference type="AlphaFoldDB" id="Q3SJY2"/>
<dbReference type="OrthoDB" id="9790889at2"/>
<dbReference type="InterPro" id="IPR004183">
    <property type="entry name" value="Xdiol_dOase_suB"/>
</dbReference>